<evidence type="ECO:0000313" key="4">
    <source>
        <dbReference type="EMBL" id="KAK8065070.1"/>
    </source>
</evidence>
<protein>
    <submittedName>
        <fullName evidence="4">Ankyrin repeat-containing domain protein</fullName>
    </submittedName>
</protein>
<evidence type="ECO:0000313" key="5">
    <source>
        <dbReference type="Proteomes" id="UP001433268"/>
    </source>
</evidence>
<keyword evidence="5" id="KW-1185">Reference proteome</keyword>
<dbReference type="PRINTS" id="PR01415">
    <property type="entry name" value="ANKYRIN"/>
</dbReference>
<organism evidence="4 5">
    <name type="scientific">Apiospora hydei</name>
    <dbReference type="NCBI Taxonomy" id="1337664"/>
    <lineage>
        <taxon>Eukaryota</taxon>
        <taxon>Fungi</taxon>
        <taxon>Dikarya</taxon>
        <taxon>Ascomycota</taxon>
        <taxon>Pezizomycotina</taxon>
        <taxon>Sordariomycetes</taxon>
        <taxon>Xylariomycetidae</taxon>
        <taxon>Amphisphaeriales</taxon>
        <taxon>Apiosporaceae</taxon>
        <taxon>Apiospora</taxon>
    </lineage>
</organism>
<dbReference type="Gene3D" id="1.25.40.20">
    <property type="entry name" value="Ankyrin repeat-containing domain"/>
    <property type="match status" value="2"/>
</dbReference>
<proteinExistence type="predicted"/>
<dbReference type="PANTHER" id="PTHR24171">
    <property type="entry name" value="ANKYRIN REPEAT DOMAIN-CONTAINING PROTEIN 39-RELATED"/>
    <property type="match status" value="1"/>
</dbReference>
<dbReference type="PANTHER" id="PTHR24171:SF8">
    <property type="entry name" value="BRCA1-ASSOCIATED RING DOMAIN PROTEIN 1"/>
    <property type="match status" value="1"/>
</dbReference>
<accession>A0ABR1V1L2</accession>
<dbReference type="Pfam" id="PF12796">
    <property type="entry name" value="Ank_2"/>
    <property type="match status" value="1"/>
</dbReference>
<dbReference type="RefSeq" id="XP_066661824.1">
    <property type="nucleotide sequence ID" value="XM_066816132.1"/>
</dbReference>
<gene>
    <name evidence="4" type="ORF">PG997_011817</name>
</gene>
<dbReference type="Proteomes" id="UP001433268">
    <property type="component" value="Unassembled WGS sequence"/>
</dbReference>
<keyword evidence="2 3" id="KW-0040">ANK repeat</keyword>
<evidence type="ECO:0000256" key="2">
    <source>
        <dbReference type="ARBA" id="ARBA00023043"/>
    </source>
</evidence>
<feature type="repeat" description="ANK" evidence="3">
    <location>
        <begin position="201"/>
        <end position="233"/>
    </location>
</feature>
<evidence type="ECO:0000256" key="1">
    <source>
        <dbReference type="ARBA" id="ARBA00022737"/>
    </source>
</evidence>
<dbReference type="InterPro" id="IPR036770">
    <property type="entry name" value="Ankyrin_rpt-contain_sf"/>
</dbReference>
<dbReference type="SUPFAM" id="SSF48403">
    <property type="entry name" value="Ankyrin repeat"/>
    <property type="match status" value="1"/>
</dbReference>
<reference evidence="4 5" key="1">
    <citation type="submission" date="2023-01" db="EMBL/GenBank/DDBJ databases">
        <title>Analysis of 21 Apiospora genomes using comparative genomics revels a genus with tremendous synthesis potential of carbohydrate active enzymes and secondary metabolites.</title>
        <authorList>
            <person name="Sorensen T."/>
        </authorList>
    </citation>
    <scope>NUCLEOTIDE SEQUENCE [LARGE SCALE GENOMIC DNA]</scope>
    <source>
        <strain evidence="4 5">CBS 114990</strain>
    </source>
</reference>
<name>A0ABR1V1L2_9PEZI</name>
<sequence>MHVAALFGRFQALNWLIRYKFRGLVSVALEQRNNPLLETPLHLALSQVLATEDNEELNALEELIGQVESSGVLSLQNYLNETPMHRLAASGLNERARRKGLGTILTHEKKCHYPGKYIDHLGRTLLWHATCSGRVEEVRQLFETLPQDDHTGFVDNNTVIVNQSDNYGISPLHVACRFGYTEVVRTLLKAGAWPNCVTSDPGFSPAHYAALFNHAGCLELLIEYGADVCQSTESMDFVCKPIHLANVNNFSRVQEILVAAGSSQYDLACTHHIINNDHASGCADGTTELYPAATDASLRLALYKIPTKPDSPQHPAGEEVLGEGTLFDGLQSPVTARARFQEGVKSLVQSDSDSGREASAWKYFV</sequence>
<dbReference type="InterPro" id="IPR002110">
    <property type="entry name" value="Ankyrin_rpt"/>
</dbReference>
<feature type="repeat" description="ANK" evidence="3">
    <location>
        <begin position="167"/>
        <end position="199"/>
    </location>
</feature>
<comment type="caution">
    <text evidence="4">The sequence shown here is derived from an EMBL/GenBank/DDBJ whole genome shotgun (WGS) entry which is preliminary data.</text>
</comment>
<dbReference type="GeneID" id="92049192"/>
<dbReference type="PROSITE" id="PS50088">
    <property type="entry name" value="ANK_REPEAT"/>
    <property type="match status" value="2"/>
</dbReference>
<dbReference type="PROSITE" id="PS50297">
    <property type="entry name" value="ANK_REP_REGION"/>
    <property type="match status" value="2"/>
</dbReference>
<dbReference type="SMART" id="SM00248">
    <property type="entry name" value="ANK"/>
    <property type="match status" value="3"/>
</dbReference>
<evidence type="ECO:0000256" key="3">
    <source>
        <dbReference type="PROSITE-ProRule" id="PRU00023"/>
    </source>
</evidence>
<keyword evidence="1" id="KW-0677">Repeat</keyword>
<dbReference type="EMBL" id="JAQQWN010000009">
    <property type="protein sequence ID" value="KAK8065070.1"/>
    <property type="molecule type" value="Genomic_DNA"/>
</dbReference>